<dbReference type="OrthoDB" id="448446at2759"/>
<evidence type="ECO:0000256" key="1">
    <source>
        <dbReference type="RuleBase" id="RU368027"/>
    </source>
</evidence>
<gene>
    <name evidence="3" type="ORF">MGG_15484</name>
</gene>
<comment type="subcellular location">
    <subcellularLocation>
        <location evidence="1">Nucleus</location>
        <location evidence="1">Nucleolus</location>
    </subcellularLocation>
</comment>
<accession>G4MXY1</accession>
<comment type="similarity">
    <text evidence="1">Belongs to the RRP36 family.</text>
</comment>
<keyword evidence="1" id="KW-0687">Ribonucleoprotein</keyword>
<sequence>MLPQVTLSKGSVEGKANRNDLNARPTKTPLIIRSHHGKVKKLETAVIVAVSRRKTKSAPKEMSSERPVSRYREVVKSPPNARPKPRDVRFEQERAGEGYQRNCLL</sequence>
<dbReference type="VEuPathDB" id="FungiDB:MGG_15484"/>
<comment type="function">
    <text evidence="1">Component of the 90S pre-ribosome involved in the maturation of rRNAs. Required for early cleavages of the pre-RNAs in the 40S ribosomal subunit maturation pathway.</text>
</comment>
<dbReference type="HOGENOM" id="CLU_2237121_0_0_1"/>
<dbReference type="KEGG" id="mgr:MGG_15484"/>
<dbReference type="InParanoid" id="G4MXY1"/>
<dbReference type="AlphaFoldDB" id="G4MXY1"/>
<keyword evidence="1" id="KW-0698">rRNA processing</keyword>
<feature type="region of interest" description="Disordered" evidence="2">
    <location>
        <begin position="1"/>
        <end position="29"/>
    </location>
</feature>
<reference key="2">
    <citation type="submission" date="2011-05" db="EMBL/GenBank/DDBJ databases">
        <title>The Genome Sequence of Magnaporthe oryzae 70-15.</title>
        <authorList>
            <consortium name="The Broad Institute Genome Sequencing Platform"/>
            <person name="Ma L.-J."/>
            <person name="Dead R."/>
            <person name="Young S.K."/>
            <person name="Zeng Q."/>
            <person name="Gargeya S."/>
            <person name="Fitzgerald M."/>
            <person name="Haas B."/>
            <person name="Abouelleil A."/>
            <person name="Alvarado L."/>
            <person name="Arachchi H.M."/>
            <person name="Berlin A."/>
            <person name="Brown A."/>
            <person name="Chapman S.B."/>
            <person name="Chen Z."/>
            <person name="Dunbar C."/>
            <person name="Freedman E."/>
            <person name="Gearin G."/>
            <person name="Gellesch M."/>
            <person name="Goldberg J."/>
            <person name="Griggs A."/>
            <person name="Gujja S."/>
            <person name="Heiman D."/>
            <person name="Howarth C."/>
            <person name="Larson L."/>
            <person name="Lui A."/>
            <person name="MacDonald P.J.P."/>
            <person name="Mehta T."/>
            <person name="Montmayeur A."/>
            <person name="Murphy C."/>
            <person name="Neiman D."/>
            <person name="Pearson M."/>
            <person name="Priest M."/>
            <person name="Roberts A."/>
            <person name="Saif S."/>
            <person name="Shea T."/>
            <person name="Shenoy N."/>
            <person name="Sisk P."/>
            <person name="Stolte C."/>
            <person name="Sykes S."/>
            <person name="Yandava C."/>
            <person name="Wortman J."/>
            <person name="Nusbaum C."/>
            <person name="Birren B."/>
        </authorList>
    </citation>
    <scope>NUCLEOTIDE SEQUENCE</scope>
    <source>
        <strain>70-15</strain>
    </source>
</reference>
<name>G4MXY1_PYRO7</name>
<comment type="subunit">
    <text evidence="1">Associates with 90S and pre-40S pre-ribosomal particles.</text>
</comment>
<organism evidence="3 4">
    <name type="scientific">Pyricularia oryzae (strain 70-15 / ATCC MYA-4617 / FGSC 8958)</name>
    <name type="common">Rice blast fungus</name>
    <name type="synonym">Magnaporthe oryzae</name>
    <dbReference type="NCBI Taxonomy" id="242507"/>
    <lineage>
        <taxon>Eukaryota</taxon>
        <taxon>Fungi</taxon>
        <taxon>Dikarya</taxon>
        <taxon>Ascomycota</taxon>
        <taxon>Pezizomycotina</taxon>
        <taxon>Sordariomycetes</taxon>
        <taxon>Sordariomycetidae</taxon>
        <taxon>Magnaporthales</taxon>
        <taxon>Pyriculariaceae</taxon>
        <taxon>Pyricularia</taxon>
    </lineage>
</organism>
<keyword evidence="1" id="KW-0690">Ribosome biogenesis</keyword>
<protein>
    <recommendedName>
        <fullName evidence="1">rRNA biogenesis protein RRP36</fullName>
    </recommendedName>
</protein>
<dbReference type="EMBL" id="CM001232">
    <property type="protein sequence ID" value="EHA56071.1"/>
    <property type="molecule type" value="Genomic_DNA"/>
</dbReference>
<reference evidence="3 4" key="1">
    <citation type="journal article" date="2005" name="Nature">
        <title>The genome sequence of the rice blast fungus Magnaporthe grisea.</title>
        <authorList>
            <person name="Dean R.A."/>
            <person name="Talbot N.J."/>
            <person name="Ebbole D.J."/>
            <person name="Farman M.L."/>
            <person name="Mitchell T.K."/>
            <person name="Orbach M.J."/>
            <person name="Thon M."/>
            <person name="Kulkarni R."/>
            <person name="Xu J.R."/>
            <person name="Pan H."/>
            <person name="Read N.D."/>
            <person name="Lee Y.H."/>
            <person name="Carbone I."/>
            <person name="Brown D."/>
            <person name="Oh Y.Y."/>
            <person name="Donofrio N."/>
            <person name="Jeong J.S."/>
            <person name="Soanes D.M."/>
            <person name="Djonovic S."/>
            <person name="Kolomiets E."/>
            <person name="Rehmeyer C."/>
            <person name="Li W."/>
            <person name="Harding M."/>
            <person name="Kim S."/>
            <person name="Lebrun M.H."/>
            <person name="Bohnert H."/>
            <person name="Coughlan S."/>
            <person name="Butler J."/>
            <person name="Calvo S."/>
            <person name="Ma L.J."/>
            <person name="Nicol R."/>
            <person name="Purcell S."/>
            <person name="Nusbaum C."/>
            <person name="Galagan J.E."/>
            <person name="Birren B.W."/>
        </authorList>
    </citation>
    <scope>NUCLEOTIDE SEQUENCE [LARGE SCALE GENOMIC DNA]</scope>
    <source>
        <strain evidence="4">70-15 / ATCC MYA-4617 / FGSC 8958</strain>
    </source>
</reference>
<dbReference type="InterPro" id="IPR009292">
    <property type="entry name" value="RRP36"/>
</dbReference>
<dbReference type="GO" id="GO:1990904">
    <property type="term" value="C:ribonucleoprotein complex"/>
    <property type="evidence" value="ECO:0007669"/>
    <property type="project" value="UniProtKB-KW"/>
</dbReference>
<evidence type="ECO:0000313" key="4">
    <source>
        <dbReference type="Proteomes" id="UP000009058"/>
    </source>
</evidence>
<dbReference type="GeneID" id="12986811"/>
<dbReference type="GO" id="GO:0005730">
    <property type="term" value="C:nucleolus"/>
    <property type="evidence" value="ECO:0007669"/>
    <property type="project" value="UniProtKB-SubCell"/>
</dbReference>
<feature type="compositionally biased region" description="Basic and acidic residues" evidence="2">
    <location>
        <begin position="58"/>
        <end position="75"/>
    </location>
</feature>
<feature type="region of interest" description="Disordered" evidence="2">
    <location>
        <begin position="52"/>
        <end position="105"/>
    </location>
</feature>
<dbReference type="GO" id="GO:0006364">
    <property type="term" value="P:rRNA processing"/>
    <property type="evidence" value="ECO:0007669"/>
    <property type="project" value="UniProtKB-UniRule"/>
</dbReference>
<dbReference type="RefSeq" id="XP_003715878.1">
    <property type="nucleotide sequence ID" value="XM_003715830.1"/>
</dbReference>
<keyword evidence="1" id="KW-0539">Nucleus</keyword>
<dbReference type="Pfam" id="PF06102">
    <property type="entry name" value="RRP36"/>
    <property type="match status" value="1"/>
</dbReference>
<feature type="compositionally biased region" description="Basic and acidic residues" evidence="2">
    <location>
        <begin position="84"/>
        <end position="96"/>
    </location>
</feature>
<evidence type="ECO:0000256" key="2">
    <source>
        <dbReference type="SAM" id="MobiDB-lite"/>
    </source>
</evidence>
<proteinExistence type="inferred from homology"/>
<dbReference type="Proteomes" id="UP000009058">
    <property type="component" value="Chromosome 2"/>
</dbReference>
<keyword evidence="4" id="KW-1185">Reference proteome</keyword>
<evidence type="ECO:0000313" key="3">
    <source>
        <dbReference type="EMBL" id="EHA56071.1"/>
    </source>
</evidence>